<evidence type="ECO:0000256" key="3">
    <source>
        <dbReference type="ARBA" id="ARBA00022833"/>
    </source>
</evidence>
<dbReference type="GO" id="GO:0003677">
    <property type="term" value="F:DNA binding"/>
    <property type="evidence" value="ECO:0007669"/>
    <property type="project" value="UniProtKB-KW"/>
</dbReference>
<evidence type="ECO:0000313" key="7">
    <source>
        <dbReference type="Proteomes" id="UP000001819"/>
    </source>
</evidence>
<accession>A0A0R3NSH0</accession>
<dbReference type="SMART" id="SM00980">
    <property type="entry name" value="THAP"/>
    <property type="match status" value="1"/>
</dbReference>
<dbReference type="GO" id="GO:0008270">
    <property type="term" value="F:zinc ion binding"/>
    <property type="evidence" value="ECO:0007669"/>
    <property type="project" value="UniProtKB-KW"/>
</dbReference>
<reference evidence="8" key="1">
    <citation type="submission" date="2025-08" db="UniProtKB">
        <authorList>
            <consortium name="RefSeq"/>
        </authorList>
    </citation>
    <scope>IDENTIFICATION</scope>
    <source>
        <strain evidence="8">MV-25-SWS-2005</strain>
        <tissue evidence="8">Whole body</tissue>
    </source>
</reference>
<sequence length="236" mass="27464">MENNPFEMEWVRPIVKCLVKGCSSHERTYFVHKGNRQHWFANLRISGAPTRAKVCVKHFLDECFVNGKLRIGSLPTENLGHEPLHRPVFSRWQKRYRRRIKPELKTESDITVKPPLSESLNIENSLLSAESLARLEQAADAEFEKYIVEDEMSDGGEQTTHSESHDNDRFIIEDQLSDSMEEASHSQSESSLILFLQQRNNELQAEAECLRVENTQLRMENISLKKSFEIHKCFFE</sequence>
<keyword evidence="2" id="KW-0863">Zinc-finger</keyword>
<protein>
    <recommendedName>
        <fullName evidence="5 6">THAP-type domain-containing protein</fullName>
    </recommendedName>
</protein>
<dbReference type="Proteomes" id="UP000001819">
    <property type="component" value="Chromosome 4"/>
</dbReference>
<evidence type="ECO:0000256" key="4">
    <source>
        <dbReference type="ARBA" id="ARBA00023125"/>
    </source>
</evidence>
<dbReference type="AlphaFoldDB" id="A0A0R3NSH0"/>
<dbReference type="KEGG" id="dpo:26532517"/>
<evidence type="ECO:0000256" key="2">
    <source>
        <dbReference type="ARBA" id="ARBA00022771"/>
    </source>
</evidence>
<accession>A0A6I8V8K7</accession>
<keyword evidence="3" id="KW-0862">Zinc</keyword>
<dbReference type="InterPro" id="IPR006612">
    <property type="entry name" value="THAP_Znf"/>
</dbReference>
<dbReference type="Bgee" id="FBgn0271880">
    <property type="expression patterns" value="Expressed in female reproductive system and 2 other cell types or tissues"/>
</dbReference>
<keyword evidence="1" id="KW-0479">Metal-binding</keyword>
<evidence type="ECO:0000313" key="8">
    <source>
        <dbReference type="RefSeq" id="XP_015036084.1"/>
    </source>
</evidence>
<evidence type="ECO:0000259" key="5">
    <source>
        <dbReference type="SMART" id="SM00692"/>
    </source>
</evidence>
<feature type="domain" description="THAP-type" evidence="6">
    <location>
        <begin position="15"/>
        <end position="84"/>
    </location>
</feature>
<evidence type="ECO:0000259" key="6">
    <source>
        <dbReference type="SMART" id="SM00980"/>
    </source>
</evidence>
<dbReference type="InParanoid" id="A0A0R3NSH0"/>
<dbReference type="ExpressionAtlas" id="A0A0R3NSH0">
    <property type="expression patterns" value="baseline"/>
</dbReference>
<dbReference type="GeneID" id="26532517"/>
<organism evidence="7 8">
    <name type="scientific">Drosophila pseudoobscura pseudoobscura</name>
    <name type="common">Fruit fly</name>
    <dbReference type="NCBI Taxonomy" id="46245"/>
    <lineage>
        <taxon>Eukaryota</taxon>
        <taxon>Metazoa</taxon>
        <taxon>Ecdysozoa</taxon>
        <taxon>Arthropoda</taxon>
        <taxon>Hexapoda</taxon>
        <taxon>Insecta</taxon>
        <taxon>Pterygota</taxon>
        <taxon>Neoptera</taxon>
        <taxon>Endopterygota</taxon>
        <taxon>Diptera</taxon>
        <taxon>Brachycera</taxon>
        <taxon>Muscomorpha</taxon>
        <taxon>Ephydroidea</taxon>
        <taxon>Drosophilidae</taxon>
        <taxon>Drosophila</taxon>
        <taxon>Sophophora</taxon>
    </lineage>
</organism>
<name>A0A0R3NSH0_DROPS</name>
<keyword evidence="4" id="KW-0238">DNA-binding</keyword>
<dbReference type="SUPFAM" id="SSF57716">
    <property type="entry name" value="Glucocorticoid receptor-like (DNA-binding domain)"/>
    <property type="match status" value="1"/>
</dbReference>
<keyword evidence="7" id="KW-1185">Reference proteome</keyword>
<dbReference type="RefSeq" id="XP_015036084.1">
    <property type="nucleotide sequence ID" value="XM_015180598.2"/>
</dbReference>
<evidence type="ECO:0000256" key="1">
    <source>
        <dbReference type="ARBA" id="ARBA00022723"/>
    </source>
</evidence>
<gene>
    <name evidence="8" type="primary">LOC26532517</name>
</gene>
<dbReference type="SMART" id="SM00692">
    <property type="entry name" value="DM3"/>
    <property type="match status" value="1"/>
</dbReference>
<proteinExistence type="predicted"/>
<feature type="domain" description="THAP-type" evidence="5">
    <location>
        <begin position="28"/>
        <end position="83"/>
    </location>
</feature>